<dbReference type="Proteomes" id="UP000053989">
    <property type="component" value="Unassembled WGS sequence"/>
</dbReference>
<reference evidence="1 2" key="1">
    <citation type="submission" date="2014-04" db="EMBL/GenBank/DDBJ databases">
        <authorList>
            <consortium name="DOE Joint Genome Institute"/>
            <person name="Kuo A."/>
            <person name="Kohler A."/>
            <person name="Nagy L.G."/>
            <person name="Floudas D."/>
            <person name="Copeland A."/>
            <person name="Barry K.W."/>
            <person name="Cichocki N."/>
            <person name="Veneault-Fourrey C."/>
            <person name="LaButti K."/>
            <person name="Lindquist E.A."/>
            <person name="Lipzen A."/>
            <person name="Lundell T."/>
            <person name="Morin E."/>
            <person name="Murat C."/>
            <person name="Sun H."/>
            <person name="Tunlid A."/>
            <person name="Henrissat B."/>
            <person name="Grigoriev I.V."/>
            <person name="Hibbett D.S."/>
            <person name="Martin F."/>
            <person name="Nordberg H.P."/>
            <person name="Cantor M.N."/>
            <person name="Hua S.X."/>
        </authorList>
    </citation>
    <scope>NUCLEOTIDE SEQUENCE [LARGE SCALE GENOMIC DNA]</scope>
    <source>
        <strain evidence="1 2">Foug A</strain>
    </source>
</reference>
<dbReference type="Pfam" id="PF18759">
    <property type="entry name" value="Plavaka"/>
    <property type="match status" value="1"/>
</dbReference>
<protein>
    <submittedName>
        <fullName evidence="1">Uncharacterized protein</fullName>
    </submittedName>
</protein>
<reference evidence="2" key="2">
    <citation type="submission" date="2015-01" db="EMBL/GenBank/DDBJ databases">
        <title>Evolutionary Origins and Diversification of the Mycorrhizal Mutualists.</title>
        <authorList>
            <consortium name="DOE Joint Genome Institute"/>
            <consortium name="Mycorrhizal Genomics Consortium"/>
            <person name="Kohler A."/>
            <person name="Kuo A."/>
            <person name="Nagy L.G."/>
            <person name="Floudas D."/>
            <person name="Copeland A."/>
            <person name="Barry K.W."/>
            <person name="Cichocki N."/>
            <person name="Veneault-Fourrey C."/>
            <person name="LaButti K."/>
            <person name="Lindquist E.A."/>
            <person name="Lipzen A."/>
            <person name="Lundell T."/>
            <person name="Morin E."/>
            <person name="Murat C."/>
            <person name="Riley R."/>
            <person name="Ohm R."/>
            <person name="Sun H."/>
            <person name="Tunlid A."/>
            <person name="Henrissat B."/>
            <person name="Grigoriev I.V."/>
            <person name="Hibbett D.S."/>
            <person name="Martin F."/>
        </authorList>
    </citation>
    <scope>NUCLEOTIDE SEQUENCE [LARGE SCALE GENOMIC DNA]</scope>
    <source>
        <strain evidence="2">Foug A</strain>
    </source>
</reference>
<dbReference type="InParanoid" id="A0A0C3EAV1"/>
<evidence type="ECO:0000313" key="1">
    <source>
        <dbReference type="EMBL" id="KIM69855.1"/>
    </source>
</evidence>
<dbReference type="OrthoDB" id="2576233at2759"/>
<sequence>MIHFEGYPTRDPIFLYWRDGLEVVQELFGNPIFSPHMEYDPYIIMDRSEREYGEWMSGNEAHRIQDQLPEGATIVPIILASDKAPVTRMTGNLEMHPLFITIANIHSSIHMKATSHAWVCIGYIPTPEFLTHSDFHLVLEAHLWHRCLDIICSGLKVAASIGTFMADPNNCSRYTVTPLAAYTADLPEQQMIACVAKNASPVTTAELDQFSNGVRYPPCEGTMTLQILYNLCASSLDPWCLQEFLAAAKAAHLNGVQLPFWCDWWFSDPSIFLIGEILHALIKSFFDHAFKWCKELLGADKMDTRYRTQHKRIGVCHCHDRDT</sequence>
<keyword evidence="2" id="KW-1185">Reference proteome</keyword>
<dbReference type="AlphaFoldDB" id="A0A0C3EAV1"/>
<evidence type="ECO:0000313" key="2">
    <source>
        <dbReference type="Proteomes" id="UP000053989"/>
    </source>
</evidence>
<gene>
    <name evidence="1" type="ORF">SCLCIDRAFT_103190</name>
</gene>
<dbReference type="HOGENOM" id="CLU_006344_2_0_1"/>
<dbReference type="EMBL" id="KN822006">
    <property type="protein sequence ID" value="KIM69855.1"/>
    <property type="molecule type" value="Genomic_DNA"/>
</dbReference>
<dbReference type="InterPro" id="IPR041078">
    <property type="entry name" value="Plavaka"/>
</dbReference>
<accession>A0A0C3EAV1</accession>
<name>A0A0C3EAV1_9AGAM</name>
<organism evidence="1 2">
    <name type="scientific">Scleroderma citrinum Foug A</name>
    <dbReference type="NCBI Taxonomy" id="1036808"/>
    <lineage>
        <taxon>Eukaryota</taxon>
        <taxon>Fungi</taxon>
        <taxon>Dikarya</taxon>
        <taxon>Basidiomycota</taxon>
        <taxon>Agaricomycotina</taxon>
        <taxon>Agaricomycetes</taxon>
        <taxon>Agaricomycetidae</taxon>
        <taxon>Boletales</taxon>
        <taxon>Sclerodermatineae</taxon>
        <taxon>Sclerodermataceae</taxon>
        <taxon>Scleroderma</taxon>
    </lineage>
</organism>
<proteinExistence type="predicted"/>